<name>A0A4R2ITC5_9ACTN</name>
<dbReference type="AlphaFoldDB" id="A0A4R2ITC5"/>
<proteinExistence type="predicted"/>
<gene>
    <name evidence="1" type="ORF">EV646_105272</name>
</gene>
<comment type="caution">
    <text evidence="1">The sequence shown here is derived from an EMBL/GenBank/DDBJ whole genome shotgun (WGS) entry which is preliminary data.</text>
</comment>
<sequence length="67" mass="7602">MTGDGSSDSLLDLEFAYTSYSDSCRDLYSPYYYCRRPLGHEGVHAAGFGSGRLRWHHEPNHPPHMLS</sequence>
<dbReference type="OrthoDB" id="3829600at2"/>
<protein>
    <submittedName>
        <fullName evidence="1">Uncharacterized protein</fullName>
    </submittedName>
</protein>
<dbReference type="RefSeq" id="WP_132149422.1">
    <property type="nucleotide sequence ID" value="NZ_SLWR01000005.1"/>
</dbReference>
<organism evidence="1 2">
    <name type="scientific">Kribbella antiqua</name>
    <dbReference type="NCBI Taxonomy" id="2512217"/>
    <lineage>
        <taxon>Bacteria</taxon>
        <taxon>Bacillati</taxon>
        <taxon>Actinomycetota</taxon>
        <taxon>Actinomycetes</taxon>
        <taxon>Propionibacteriales</taxon>
        <taxon>Kribbellaceae</taxon>
        <taxon>Kribbella</taxon>
    </lineage>
</organism>
<evidence type="ECO:0000313" key="1">
    <source>
        <dbReference type="EMBL" id="TCO47716.1"/>
    </source>
</evidence>
<dbReference type="Proteomes" id="UP000295573">
    <property type="component" value="Unassembled WGS sequence"/>
</dbReference>
<keyword evidence="2" id="KW-1185">Reference proteome</keyword>
<dbReference type="EMBL" id="SLWR01000005">
    <property type="protein sequence ID" value="TCO47716.1"/>
    <property type="molecule type" value="Genomic_DNA"/>
</dbReference>
<accession>A0A4R2ITC5</accession>
<evidence type="ECO:0000313" key="2">
    <source>
        <dbReference type="Proteomes" id="UP000295573"/>
    </source>
</evidence>
<reference evidence="1 2" key="1">
    <citation type="journal article" date="2015" name="Stand. Genomic Sci.">
        <title>Genomic Encyclopedia of Bacterial and Archaeal Type Strains, Phase III: the genomes of soil and plant-associated and newly described type strains.</title>
        <authorList>
            <person name="Whitman W.B."/>
            <person name="Woyke T."/>
            <person name="Klenk H.P."/>
            <person name="Zhou Y."/>
            <person name="Lilburn T.G."/>
            <person name="Beck B.J."/>
            <person name="De Vos P."/>
            <person name="Vandamme P."/>
            <person name="Eisen J.A."/>
            <person name="Garrity G."/>
            <person name="Hugenholtz P."/>
            <person name="Kyrpides N.C."/>
        </authorList>
    </citation>
    <scope>NUCLEOTIDE SEQUENCE [LARGE SCALE GENOMIC DNA]</scope>
    <source>
        <strain evidence="1 2">VKM Ac-2541</strain>
    </source>
</reference>